<organism evidence="2 3">
    <name type="scientific">Diutina rugosa</name>
    <name type="common">Yeast</name>
    <name type="synonym">Candida rugosa</name>
    <dbReference type="NCBI Taxonomy" id="5481"/>
    <lineage>
        <taxon>Eukaryota</taxon>
        <taxon>Fungi</taxon>
        <taxon>Dikarya</taxon>
        <taxon>Ascomycota</taxon>
        <taxon>Saccharomycotina</taxon>
        <taxon>Pichiomycetes</taxon>
        <taxon>Debaryomycetaceae</taxon>
        <taxon>Diutina</taxon>
    </lineage>
</organism>
<proteinExistence type="predicted"/>
<feature type="region of interest" description="Disordered" evidence="1">
    <location>
        <begin position="802"/>
        <end position="985"/>
    </location>
</feature>
<feature type="compositionally biased region" description="Polar residues" evidence="1">
    <location>
        <begin position="609"/>
        <end position="620"/>
    </location>
</feature>
<feature type="region of interest" description="Disordered" evidence="1">
    <location>
        <begin position="157"/>
        <end position="197"/>
    </location>
</feature>
<dbReference type="AlphaFoldDB" id="A0A642UV97"/>
<dbReference type="Proteomes" id="UP000449547">
    <property type="component" value="Unassembled WGS sequence"/>
</dbReference>
<feature type="region of interest" description="Disordered" evidence="1">
    <location>
        <begin position="1162"/>
        <end position="1230"/>
    </location>
</feature>
<dbReference type="EMBL" id="SWFT01000039">
    <property type="protein sequence ID" value="KAA8905946.1"/>
    <property type="molecule type" value="Genomic_DNA"/>
</dbReference>
<dbReference type="RefSeq" id="XP_034013927.1">
    <property type="nucleotide sequence ID" value="XM_034153854.1"/>
</dbReference>
<feature type="region of interest" description="Disordered" evidence="1">
    <location>
        <begin position="598"/>
        <end position="790"/>
    </location>
</feature>
<evidence type="ECO:0000313" key="2">
    <source>
        <dbReference type="EMBL" id="KAA8905946.1"/>
    </source>
</evidence>
<accession>A0A642UV97</accession>
<feature type="compositionally biased region" description="Low complexity" evidence="1">
    <location>
        <begin position="1162"/>
        <end position="1174"/>
    </location>
</feature>
<reference evidence="2 3" key="1">
    <citation type="submission" date="2019-07" db="EMBL/GenBank/DDBJ databases">
        <title>Genome assembly of two rare yeast pathogens: Diutina rugosa and Trichomonascus ciferrii.</title>
        <authorList>
            <person name="Mixao V."/>
            <person name="Saus E."/>
            <person name="Hansen A."/>
            <person name="Lass-Flor C."/>
            <person name="Gabaldon T."/>
        </authorList>
    </citation>
    <scope>NUCLEOTIDE SEQUENCE [LARGE SCALE GENOMIC DNA]</scope>
    <source>
        <strain evidence="2 3">CBS 613</strain>
    </source>
</reference>
<feature type="region of interest" description="Disordered" evidence="1">
    <location>
        <begin position="68"/>
        <end position="114"/>
    </location>
</feature>
<feature type="region of interest" description="Disordered" evidence="1">
    <location>
        <begin position="999"/>
        <end position="1121"/>
    </location>
</feature>
<feature type="compositionally biased region" description="Polar residues" evidence="1">
    <location>
        <begin position="438"/>
        <end position="448"/>
    </location>
</feature>
<feature type="compositionally biased region" description="Low complexity" evidence="1">
    <location>
        <begin position="917"/>
        <end position="930"/>
    </location>
</feature>
<feature type="compositionally biased region" description="Basic and acidic residues" evidence="1">
    <location>
        <begin position="89"/>
        <end position="100"/>
    </location>
</feature>
<dbReference type="VEuPathDB" id="FungiDB:DIURU_001323"/>
<gene>
    <name evidence="2" type="ORF">DIURU_001323</name>
</gene>
<dbReference type="GeneID" id="54779976"/>
<sequence length="1260" mass="138093">MDCPSPLPVFRCDSALDRAAEQFRPGHLQPADLARMTPVMEKIQTQHYGNSKPRVVSMPESVPLNKLKHGDQGYRVSPEPSTTPPAPEVTEKVKPAKPAEKALPQLPKSPVNRPTSAAVDLATFIDKRHFTQTPAPVAPLGLPPQCRCRCQQGAPHAIASASPPVRTAAPAPSRLPTTTAQPATGRISETPGETSGETCAETYADTAMPLLWKKHRHGPIDNNTTHPHKPHHFFPSKPFSNDDRDSVDDNPSWSPPRQSPIEAPVIAIDPPYHEKLPPNELSAVPELNRSPAYDSQMPQDYYYPDNYLYPASISDSYDASLRGHFNGSSLGPWIGGGGDQYSLRGSSSINGYQPSLTSYINYYQYYQGYADSCQESAYSPSVDTHGRRRLQVPSALRHIHEEDTAEEETVDNETVEEEAIEEEVREDVKEVGVARSHSVATSTISFQPPQGPPPELRDDDSYKRGFGNSPSRTPYRVRSMVSPPPATQRSMVNVPKPSSPQQRSVSSPEYYQDHVVNEQYPQSPEAFDYHGARLYYQVQLERQAQQAMPQGMPQSRSMPQFPSTQSMPQPMLQPSHLTYIPNPAEPPQPPHVYQPLPPTAHDLAAASGQYPTLETPQISGEPTPPAPPQHPHVPEPRELAEMLTCPPSPDVNLPHQPHEYKRMAIPKEAPIPEEGEPNPRDEVPFDQLPAPLEYIQEYQQQTAPVREPAVYSFKPPSGDDDGSTEQRRHLSDSMLGPASRQPQTQQYRQPYEPDYDYTYNSDEEDEPLKPKSRLDPKRESVEQFLKRNGMDTLENILDKYVNSSDNSIRSVSAPVTVDRDLPPIPEPPQQPSIQVRVSKHAPTSQLSESPVVALKQRQQVRFDPNPPPVHYARRHSESGSEVSSMQSPQVVQKAQMAQRKSQPEEITDESPPPAVITTDATAPEAATAPPKSSYNDFYKGGKQQQQQQQQQPPAQRKSIFAKLVPAPKRTSMIEEEEEFPLSPVDGDLRAAQAQVEAIARAQAQAQAQARGQAQAHAAAQTQTKAQQFQAQAQAKAHGQALAHAQEQRMEAQQQPVKPPVQSKQAQPAPRQPQSPAPMKSQAEAEAEARAQREANGGFKSAGGFKSMGTAFKKSSSGGGLVNIIRNRFSGQFSSERQTTAPAPIAAPAAPVSAVAAVFAPGPSATSTAPLTNAPAPAPSAAPGPVKIKGIHHGPAPKNRYYPNRADTTTNGVPPPVPPKTLDPLSDKKIPPPQMIAEAFAHDDDDVSLLMCRTQALRLNN</sequence>
<feature type="compositionally biased region" description="Low complexity" evidence="1">
    <location>
        <begin position="494"/>
        <end position="508"/>
    </location>
</feature>
<evidence type="ECO:0000256" key="1">
    <source>
        <dbReference type="SAM" id="MobiDB-lite"/>
    </source>
</evidence>
<feature type="compositionally biased region" description="Low complexity" evidence="1">
    <location>
        <begin position="740"/>
        <end position="750"/>
    </location>
</feature>
<feature type="region of interest" description="Disordered" evidence="1">
    <location>
        <begin position="433"/>
        <end position="509"/>
    </location>
</feature>
<feature type="region of interest" description="Disordered" evidence="1">
    <location>
        <begin position="215"/>
        <end position="262"/>
    </location>
</feature>
<protein>
    <submittedName>
        <fullName evidence="2">Uncharacterized protein</fullName>
    </submittedName>
</protein>
<feature type="compositionally biased region" description="Low complexity" evidence="1">
    <location>
        <begin position="999"/>
        <end position="1044"/>
    </location>
</feature>
<comment type="caution">
    <text evidence="2">The sequence shown here is derived from an EMBL/GenBank/DDBJ whole genome shotgun (WGS) entry which is preliminary data.</text>
</comment>
<feature type="compositionally biased region" description="Low complexity" evidence="1">
    <location>
        <begin position="1051"/>
        <end position="1068"/>
    </location>
</feature>
<feature type="compositionally biased region" description="Pro residues" evidence="1">
    <location>
        <begin position="622"/>
        <end position="631"/>
    </location>
</feature>
<evidence type="ECO:0000313" key="3">
    <source>
        <dbReference type="Proteomes" id="UP000449547"/>
    </source>
</evidence>
<name>A0A642UV97_DIURU</name>
<feature type="compositionally biased region" description="Basic and acidic residues" evidence="1">
    <location>
        <begin position="767"/>
        <end position="789"/>
    </location>
</feature>
<keyword evidence="3" id="KW-1185">Reference proteome</keyword>